<evidence type="ECO:0000313" key="3">
    <source>
        <dbReference type="Proteomes" id="UP000016605"/>
    </source>
</evidence>
<evidence type="ECO:0000313" key="2">
    <source>
        <dbReference type="EMBL" id="ERK70019.1"/>
    </source>
</evidence>
<accession>U2RN86</accession>
<comment type="caution">
    <text evidence="2">The sequence shown here is derived from an EMBL/GenBank/DDBJ whole genome shotgun (WGS) entry which is preliminary data.</text>
</comment>
<organism evidence="2 3">
    <name type="scientific">Leifsonia aquatica ATCC 14665</name>
    <dbReference type="NCBI Taxonomy" id="1358026"/>
    <lineage>
        <taxon>Bacteria</taxon>
        <taxon>Bacillati</taxon>
        <taxon>Actinomycetota</taxon>
        <taxon>Actinomycetes</taxon>
        <taxon>Micrococcales</taxon>
        <taxon>Microbacteriaceae</taxon>
        <taxon>Leifsonia</taxon>
    </lineage>
</organism>
<feature type="compositionally biased region" description="Basic residues" evidence="1">
    <location>
        <begin position="14"/>
        <end position="24"/>
    </location>
</feature>
<gene>
    <name evidence="2" type="ORF">N136_03634</name>
</gene>
<name>U2RN86_LEIAQ</name>
<protein>
    <submittedName>
        <fullName evidence="2">Uncharacterized protein</fullName>
    </submittedName>
</protein>
<feature type="region of interest" description="Disordered" evidence="1">
    <location>
        <begin position="1"/>
        <end position="41"/>
    </location>
</feature>
<sequence length="41" mass="4608">MVAQLGIVQGLGMRPRRPLTRGRCRQAGVDRGYDRRGAARR</sequence>
<feature type="compositionally biased region" description="Basic and acidic residues" evidence="1">
    <location>
        <begin position="31"/>
        <end position="41"/>
    </location>
</feature>
<dbReference type="AlphaFoldDB" id="U2RN86"/>
<reference evidence="2 3" key="1">
    <citation type="submission" date="2013-08" db="EMBL/GenBank/DDBJ databases">
        <authorList>
            <person name="Weinstock G."/>
            <person name="Sodergren E."/>
            <person name="Wylie T."/>
            <person name="Fulton L."/>
            <person name="Fulton R."/>
            <person name="Fronick C."/>
            <person name="O'Laughlin M."/>
            <person name="Godfrey J."/>
            <person name="Miner T."/>
            <person name="Herter B."/>
            <person name="Appelbaum E."/>
            <person name="Cordes M."/>
            <person name="Lek S."/>
            <person name="Wollam A."/>
            <person name="Pepin K.H."/>
            <person name="Palsikar V.B."/>
            <person name="Mitreva M."/>
            <person name="Wilson R.K."/>
        </authorList>
    </citation>
    <scope>NUCLEOTIDE SEQUENCE [LARGE SCALE GENOMIC DNA]</scope>
    <source>
        <strain evidence="2 3">ATCC 14665</strain>
    </source>
</reference>
<evidence type="ECO:0000256" key="1">
    <source>
        <dbReference type="SAM" id="MobiDB-lite"/>
    </source>
</evidence>
<dbReference type="HOGENOM" id="CLU_3272191_0_0_11"/>
<dbReference type="Proteomes" id="UP000016605">
    <property type="component" value="Unassembled WGS sequence"/>
</dbReference>
<dbReference type="EMBL" id="AWVQ01000540">
    <property type="protein sequence ID" value="ERK70019.1"/>
    <property type="molecule type" value="Genomic_DNA"/>
</dbReference>
<proteinExistence type="predicted"/>